<sequence length="394" mass="44827">MQKRYVSVMRERLLQVVGLPERGGPECCRWGYFFKKSCCCRDWESAFQGGTGSGERFESGRDIREVGGELEEVFLAAILEDLQLAENQLHDVYAISLYVETIHDVPPIFAFDAVFPHLIGSKVRFMVIPDMLTNAPVGNISSSGSLGLSGSGTGASPFRLLQDYASDDSTENGDVLCAEDVILVNKVTTNMLHKVEPQVTRGYTLHNWYSWKYVYRMKLIYYLFYLVMDEIMVTCGLHHQEVLSRDIAVMKQSTRYEWEWLSSSLSNCRRHRVTVEFKSREFNGEDGLVHQLRTLKSLNVDDVMVDRWLSLQNQARGLHDLEVLAKETVFSVSEIEAPYELFKKVSSAVIDGGFSEFDDPNPQVDRVSTVMIRISSLHGHFSPTPPLKYFCMQP</sequence>
<reference evidence="1" key="1">
    <citation type="journal article" date="2007" name="PLoS ONE">
        <title>The first genome sequence of an elite grapevine cultivar (Pinot noir Vitis vinifera L.): coping with a highly heterozygous genome.</title>
        <authorList>
            <person name="Velasco R."/>
            <person name="Zharkikh A."/>
            <person name="Troggio M."/>
            <person name="Cartwright D.A."/>
            <person name="Cestaro A."/>
            <person name="Pruss D."/>
            <person name="Pindo M."/>
            <person name="FitzGerald L.M."/>
            <person name="Vezzulli S."/>
            <person name="Reid J."/>
            <person name="Malacarne G."/>
            <person name="Iliev D."/>
            <person name="Coppola G."/>
            <person name="Wardell B."/>
            <person name="Micheletti D."/>
            <person name="Macalma T."/>
            <person name="Facci M."/>
            <person name="Mitchell J.T."/>
            <person name="Perazzolli M."/>
            <person name="Eldredge G."/>
            <person name="Gatto P."/>
            <person name="Oyzerski R."/>
            <person name="Moretto M."/>
            <person name="Gutin N."/>
            <person name="Stefanini M."/>
            <person name="Chen Y."/>
            <person name="Segala C."/>
            <person name="Davenport C."/>
            <person name="Dematte L."/>
            <person name="Mraz A."/>
            <person name="Battilana J."/>
            <person name="Stormo K."/>
            <person name="Costa F."/>
            <person name="Tao Q."/>
            <person name="Si-Ammour A."/>
            <person name="Harkins T."/>
            <person name="Lackey A."/>
            <person name="Perbost C."/>
            <person name="Taillon B."/>
            <person name="Stella A."/>
            <person name="Solovyev V."/>
            <person name="Fawcett J.A."/>
            <person name="Sterck L."/>
            <person name="Vandepoele K."/>
            <person name="Grando S.M."/>
            <person name="Toppo S."/>
            <person name="Moser C."/>
            <person name="Lanchbury J."/>
            <person name="Bogden R."/>
            <person name="Skolnick M."/>
            <person name="Sgaramella V."/>
            <person name="Bhatnagar S.K."/>
            <person name="Fontana P."/>
            <person name="Gutin A."/>
            <person name="Van de Peer Y."/>
            <person name="Salamini F."/>
            <person name="Viola R."/>
        </authorList>
    </citation>
    <scope>NUCLEOTIDE SEQUENCE</scope>
</reference>
<proteinExistence type="predicted"/>
<organism evidence="1">
    <name type="scientific">Vitis vinifera</name>
    <name type="common">Grape</name>
    <dbReference type="NCBI Taxonomy" id="29760"/>
    <lineage>
        <taxon>Eukaryota</taxon>
        <taxon>Viridiplantae</taxon>
        <taxon>Streptophyta</taxon>
        <taxon>Embryophyta</taxon>
        <taxon>Tracheophyta</taxon>
        <taxon>Spermatophyta</taxon>
        <taxon>Magnoliopsida</taxon>
        <taxon>eudicotyledons</taxon>
        <taxon>Gunneridae</taxon>
        <taxon>Pentapetalae</taxon>
        <taxon>rosids</taxon>
        <taxon>Vitales</taxon>
        <taxon>Vitaceae</taxon>
        <taxon>Viteae</taxon>
        <taxon>Vitis</taxon>
    </lineage>
</organism>
<gene>
    <name evidence="1" type="ORF">VITISV_040628</name>
</gene>
<protein>
    <submittedName>
        <fullName evidence="1">Uncharacterized protein</fullName>
    </submittedName>
</protein>
<accession>A5AUJ3</accession>
<dbReference type="EMBL" id="AM436113">
    <property type="protein sequence ID" value="CAN76059.1"/>
    <property type="molecule type" value="Genomic_DNA"/>
</dbReference>
<name>A5AUJ3_VITVI</name>
<evidence type="ECO:0000313" key="1">
    <source>
        <dbReference type="EMBL" id="CAN76059.1"/>
    </source>
</evidence>
<dbReference type="AlphaFoldDB" id="A5AUJ3"/>